<reference evidence="2 3" key="1">
    <citation type="journal article" date="2018" name="Mol. Biol. Evol.">
        <title>Broad Genomic Sampling Reveals a Smut Pathogenic Ancestry of the Fungal Clade Ustilaginomycotina.</title>
        <authorList>
            <person name="Kijpornyongpan T."/>
            <person name="Mondo S.J."/>
            <person name="Barry K."/>
            <person name="Sandor L."/>
            <person name="Lee J."/>
            <person name="Lipzen A."/>
            <person name="Pangilinan J."/>
            <person name="LaButti K."/>
            <person name="Hainaut M."/>
            <person name="Henrissat B."/>
            <person name="Grigoriev I.V."/>
            <person name="Spatafora J.W."/>
            <person name="Aime M.C."/>
        </authorList>
    </citation>
    <scope>NUCLEOTIDE SEQUENCE [LARGE SCALE GENOMIC DNA]</scope>
    <source>
        <strain evidence="2 3">MCA 4718</strain>
    </source>
</reference>
<dbReference type="RefSeq" id="XP_025351372.1">
    <property type="nucleotide sequence ID" value="XM_025491491.1"/>
</dbReference>
<protein>
    <submittedName>
        <fullName evidence="2">Uncharacterized protein</fullName>
    </submittedName>
</protein>
<evidence type="ECO:0000256" key="1">
    <source>
        <dbReference type="SAM" id="MobiDB-lite"/>
    </source>
</evidence>
<feature type="compositionally biased region" description="Basic residues" evidence="1">
    <location>
        <begin position="84"/>
        <end position="105"/>
    </location>
</feature>
<dbReference type="Proteomes" id="UP000245942">
    <property type="component" value="Unassembled WGS sequence"/>
</dbReference>
<dbReference type="EMBL" id="KZ819321">
    <property type="protein sequence ID" value="PWN24212.1"/>
    <property type="molecule type" value="Genomic_DNA"/>
</dbReference>
<name>A0A316UG27_9BASI</name>
<accession>A0A316UG27</accession>
<feature type="compositionally biased region" description="Basic and acidic residues" evidence="1">
    <location>
        <begin position="137"/>
        <end position="155"/>
    </location>
</feature>
<dbReference type="GeneID" id="37013225"/>
<keyword evidence="3" id="KW-1185">Reference proteome</keyword>
<proteinExistence type="predicted"/>
<dbReference type="AlphaFoldDB" id="A0A316UG27"/>
<gene>
    <name evidence="2" type="ORF">BCV69DRAFT_280105</name>
</gene>
<evidence type="ECO:0000313" key="2">
    <source>
        <dbReference type="EMBL" id="PWN24212.1"/>
    </source>
</evidence>
<evidence type="ECO:0000313" key="3">
    <source>
        <dbReference type="Proteomes" id="UP000245942"/>
    </source>
</evidence>
<feature type="compositionally biased region" description="Basic and acidic residues" evidence="1">
    <location>
        <begin position="53"/>
        <end position="62"/>
    </location>
</feature>
<feature type="compositionally biased region" description="Acidic residues" evidence="1">
    <location>
        <begin position="111"/>
        <end position="134"/>
    </location>
</feature>
<organism evidence="2 3">
    <name type="scientific">Pseudomicrostroma glucosiphilum</name>
    <dbReference type="NCBI Taxonomy" id="1684307"/>
    <lineage>
        <taxon>Eukaryota</taxon>
        <taxon>Fungi</taxon>
        <taxon>Dikarya</taxon>
        <taxon>Basidiomycota</taxon>
        <taxon>Ustilaginomycotina</taxon>
        <taxon>Exobasidiomycetes</taxon>
        <taxon>Microstromatales</taxon>
        <taxon>Microstromatales incertae sedis</taxon>
        <taxon>Pseudomicrostroma</taxon>
    </lineage>
</organism>
<dbReference type="OrthoDB" id="3365925at2759"/>
<feature type="region of interest" description="Disordered" evidence="1">
    <location>
        <begin position="1"/>
        <end position="164"/>
    </location>
</feature>
<sequence>MSQQPQALSEGEQAALVEQTQPTETEVAELQTGTTAISRAQPGMEPSPSQLDSRFDRDDLRQGKPPPAVRQGGILSSVAGGPHHLGKGLRKMRKIKVRRPRLGGNKKREELTEEDMTDEEIEVGEEEEAEEGGVEEMPAKTKPTAEGRDGKEKKGVLGKILHQH</sequence>